<dbReference type="AlphaFoldDB" id="A0A8J9SSN0"/>
<evidence type="ECO:0000313" key="1">
    <source>
        <dbReference type="EMBL" id="CAG9288447.1"/>
    </source>
</evidence>
<dbReference type="Proteomes" id="UP000836788">
    <property type="component" value="Chromosome 3"/>
</dbReference>
<dbReference type="EMBL" id="OU594944">
    <property type="protein sequence ID" value="CAG9288447.1"/>
    <property type="molecule type" value="Genomic_DNA"/>
</dbReference>
<organism evidence="1">
    <name type="scientific">Phaeodactylum tricornutum</name>
    <name type="common">Diatom</name>
    <dbReference type="NCBI Taxonomy" id="2850"/>
    <lineage>
        <taxon>Eukaryota</taxon>
        <taxon>Sar</taxon>
        <taxon>Stramenopiles</taxon>
        <taxon>Ochrophyta</taxon>
        <taxon>Bacillariophyta</taxon>
        <taxon>Bacillariophyceae</taxon>
        <taxon>Bacillariophycidae</taxon>
        <taxon>Naviculales</taxon>
        <taxon>Phaeodactylaceae</taxon>
        <taxon>Phaeodactylum</taxon>
    </lineage>
</organism>
<protein>
    <submittedName>
        <fullName evidence="1">Uncharacterized protein</fullName>
    </submittedName>
</protein>
<name>A0A8J9SSN0_PHATR</name>
<gene>
    <name evidence="1" type="ORF">PTTT1_LOCUS38565</name>
</gene>
<reference evidence="1" key="1">
    <citation type="submission" date="2022-02" db="EMBL/GenBank/DDBJ databases">
        <authorList>
            <person name="Giguere J D."/>
        </authorList>
    </citation>
    <scope>NUCLEOTIDE SEQUENCE</scope>
    <source>
        <strain evidence="1">CCAP 1055/1</strain>
    </source>
</reference>
<accession>A0A8J9SSN0</accession>
<sequence>MIVYAMICRAIDAAVLVEFAEELQGNAPQVTSSLMESLRDHPELVNEGDRKTYVQRNESQSDFISHFLESCAVALGDQGNSVEEFYFHLFKMNGIFYCCIGDDPDTRDQKV</sequence>
<feature type="non-terminal residue" evidence="1">
    <location>
        <position position="111"/>
    </location>
</feature>
<proteinExistence type="predicted"/>
<dbReference type="Gene3D" id="3.30.450.50">
    <property type="entry name" value="Longin domain"/>
    <property type="match status" value="1"/>
</dbReference>